<feature type="binding site" evidence="4">
    <location>
        <begin position="186"/>
        <end position="189"/>
    </location>
    <ligand>
        <name>substrate</name>
    </ligand>
</feature>
<dbReference type="EMBL" id="WTYU01000002">
    <property type="protein sequence ID" value="MXP14983.1"/>
    <property type="molecule type" value="Genomic_DNA"/>
</dbReference>
<dbReference type="GO" id="GO:0032259">
    <property type="term" value="P:methylation"/>
    <property type="evidence" value="ECO:0007669"/>
    <property type="project" value="UniProtKB-KW"/>
</dbReference>
<feature type="domain" description="Methyltransferase" evidence="5">
    <location>
        <begin position="109"/>
        <end position="194"/>
    </location>
</feature>
<dbReference type="SUPFAM" id="SSF53335">
    <property type="entry name" value="S-adenosyl-L-methionine-dependent methyltransferases"/>
    <property type="match status" value="1"/>
</dbReference>
<dbReference type="EC" id="2.1.1.297" evidence="4"/>
<feature type="binding site" evidence="4">
    <location>
        <position position="168"/>
    </location>
    <ligand>
        <name>S-adenosyl-L-methionine</name>
        <dbReference type="ChEBI" id="CHEBI:59789"/>
    </ligand>
</feature>
<dbReference type="OrthoDB" id="9800643at2"/>
<feature type="binding site" evidence="4">
    <location>
        <position position="139"/>
    </location>
    <ligand>
        <name>S-adenosyl-L-methionine</name>
        <dbReference type="ChEBI" id="CHEBI:59789"/>
    </ligand>
</feature>
<sequence length="275" mass="28620">MPATVMPAIRAAAAQLAPISDTARLDAELLMAHALGVTRSDLLLRHGADPVPAAFAPLLDRRMQHEPIAYILGEQDFFGRSFIVNSNVLIPRGDSECVVEAALAALGAEGRVLDCGTGSGALLLTLLAERPALTGVGVDASPSALSVAAANAVRLGAADRAQMLVRDWTAAGWQDGLGLFDLVISNPPYVETCAVLDASVRDHEPASALFAGPEGLDDYRVLIPQLRGLLVSGGMAVLEIGATQAAAVGHLARDCGFGVTVRRDLAHRPRALVLT</sequence>
<dbReference type="InterPro" id="IPR040758">
    <property type="entry name" value="PrmC_N"/>
</dbReference>
<organism evidence="7 8">
    <name type="scientific">Allopontixanthobacter confluentis</name>
    <dbReference type="NCBI Taxonomy" id="1849021"/>
    <lineage>
        <taxon>Bacteria</taxon>
        <taxon>Pseudomonadati</taxon>
        <taxon>Pseudomonadota</taxon>
        <taxon>Alphaproteobacteria</taxon>
        <taxon>Sphingomonadales</taxon>
        <taxon>Erythrobacteraceae</taxon>
        <taxon>Allopontixanthobacter</taxon>
    </lineage>
</organism>
<name>A0A6L7GFZ2_9SPHN</name>
<dbReference type="PANTHER" id="PTHR18895">
    <property type="entry name" value="HEMK METHYLTRANSFERASE"/>
    <property type="match status" value="1"/>
</dbReference>
<keyword evidence="3 4" id="KW-0949">S-adenosyl-L-methionine</keyword>
<feature type="binding site" evidence="4">
    <location>
        <position position="186"/>
    </location>
    <ligand>
        <name>S-adenosyl-L-methionine</name>
        <dbReference type="ChEBI" id="CHEBI:59789"/>
    </ligand>
</feature>
<proteinExistence type="inferred from homology"/>
<dbReference type="InterPro" id="IPR029063">
    <property type="entry name" value="SAM-dependent_MTases_sf"/>
</dbReference>
<dbReference type="GO" id="GO:0102559">
    <property type="term" value="F:peptide chain release factor N(5)-glutamine methyltransferase activity"/>
    <property type="evidence" value="ECO:0007669"/>
    <property type="project" value="UniProtKB-EC"/>
</dbReference>
<comment type="function">
    <text evidence="4">Methylates the class 1 translation termination release factors RF1/PrfA and RF2/PrfB on the glutamine residue of the universally conserved GGQ motif.</text>
</comment>
<comment type="similarity">
    <text evidence="4">Belongs to the protein N5-glutamine methyltransferase family. PrmC subfamily.</text>
</comment>
<dbReference type="Pfam" id="PF17827">
    <property type="entry name" value="PrmC_N"/>
    <property type="match status" value="1"/>
</dbReference>
<feature type="domain" description="Release factor glutamine methyltransferase N-terminal" evidence="6">
    <location>
        <begin position="8"/>
        <end position="73"/>
    </location>
</feature>
<dbReference type="InterPro" id="IPR002052">
    <property type="entry name" value="DNA_methylase_N6_adenine_CS"/>
</dbReference>
<accession>A0A6L7GFZ2</accession>
<dbReference type="NCBIfam" id="TIGR03534">
    <property type="entry name" value="RF_mod_PrmC"/>
    <property type="match status" value="1"/>
</dbReference>
<dbReference type="Pfam" id="PF13847">
    <property type="entry name" value="Methyltransf_31"/>
    <property type="match status" value="1"/>
</dbReference>
<dbReference type="Gene3D" id="1.10.8.10">
    <property type="entry name" value="DNA helicase RuvA subunit, C-terminal domain"/>
    <property type="match status" value="1"/>
</dbReference>
<dbReference type="CDD" id="cd02440">
    <property type="entry name" value="AdoMet_MTases"/>
    <property type="match status" value="1"/>
</dbReference>
<protein>
    <recommendedName>
        <fullName evidence="4">Release factor glutamine methyltransferase</fullName>
        <shortName evidence="4">RF MTase</shortName>
        <ecNumber evidence="4">2.1.1.297</ecNumber>
    </recommendedName>
    <alternativeName>
        <fullName evidence="4">N5-glutamine methyltransferase PrmC</fullName>
    </alternativeName>
    <alternativeName>
        <fullName evidence="4">Protein-(glutamine-N5) MTase PrmC</fullName>
    </alternativeName>
    <alternativeName>
        <fullName evidence="4">Protein-glutamine N-methyltransferase PrmC</fullName>
    </alternativeName>
</protein>
<evidence type="ECO:0000259" key="5">
    <source>
        <dbReference type="Pfam" id="PF13847"/>
    </source>
</evidence>
<evidence type="ECO:0000259" key="6">
    <source>
        <dbReference type="Pfam" id="PF17827"/>
    </source>
</evidence>
<evidence type="ECO:0000256" key="1">
    <source>
        <dbReference type="ARBA" id="ARBA00022603"/>
    </source>
</evidence>
<evidence type="ECO:0000256" key="4">
    <source>
        <dbReference type="HAMAP-Rule" id="MF_02126"/>
    </source>
</evidence>
<dbReference type="InterPro" id="IPR050320">
    <property type="entry name" value="N5-glutamine_MTase"/>
</dbReference>
<evidence type="ECO:0000313" key="7">
    <source>
        <dbReference type="EMBL" id="MXP14983.1"/>
    </source>
</evidence>
<dbReference type="HAMAP" id="MF_02126">
    <property type="entry name" value="RF_methyltr_PrmC"/>
    <property type="match status" value="1"/>
</dbReference>
<dbReference type="Proteomes" id="UP000473531">
    <property type="component" value="Unassembled WGS sequence"/>
</dbReference>
<dbReference type="InterPro" id="IPR004556">
    <property type="entry name" value="HemK-like"/>
</dbReference>
<dbReference type="NCBIfam" id="TIGR00536">
    <property type="entry name" value="hemK_fam"/>
    <property type="match status" value="1"/>
</dbReference>
<evidence type="ECO:0000256" key="2">
    <source>
        <dbReference type="ARBA" id="ARBA00022679"/>
    </source>
</evidence>
<evidence type="ECO:0000313" key="8">
    <source>
        <dbReference type="Proteomes" id="UP000473531"/>
    </source>
</evidence>
<keyword evidence="1 4" id="KW-0489">Methyltransferase</keyword>
<feature type="binding site" evidence="4">
    <location>
        <begin position="116"/>
        <end position="120"/>
    </location>
    <ligand>
        <name>S-adenosyl-L-methionine</name>
        <dbReference type="ChEBI" id="CHEBI:59789"/>
    </ligand>
</feature>
<dbReference type="PANTHER" id="PTHR18895:SF74">
    <property type="entry name" value="MTRF1L RELEASE FACTOR GLUTAMINE METHYLTRANSFERASE"/>
    <property type="match status" value="1"/>
</dbReference>
<evidence type="ECO:0000256" key="3">
    <source>
        <dbReference type="ARBA" id="ARBA00022691"/>
    </source>
</evidence>
<dbReference type="AlphaFoldDB" id="A0A6L7GFZ2"/>
<keyword evidence="2 4" id="KW-0808">Transferase</keyword>
<gene>
    <name evidence="4 7" type="primary">prmC</name>
    <name evidence="7" type="ORF">GRI44_09515</name>
</gene>
<reference evidence="7 8" key="1">
    <citation type="submission" date="2019-12" db="EMBL/GenBank/DDBJ databases">
        <title>Genomic-based taxomic classification of the family Erythrobacteraceae.</title>
        <authorList>
            <person name="Xu L."/>
        </authorList>
    </citation>
    <scope>NUCLEOTIDE SEQUENCE [LARGE SCALE GENOMIC DNA]</scope>
    <source>
        <strain evidence="7 8">KCTC 52259</strain>
    </source>
</reference>
<dbReference type="Gene3D" id="3.40.50.150">
    <property type="entry name" value="Vaccinia Virus protein VP39"/>
    <property type="match status" value="1"/>
</dbReference>
<comment type="catalytic activity">
    <reaction evidence="4">
        <text>L-glutaminyl-[peptide chain release factor] + S-adenosyl-L-methionine = N(5)-methyl-L-glutaminyl-[peptide chain release factor] + S-adenosyl-L-homocysteine + H(+)</text>
        <dbReference type="Rhea" id="RHEA:42896"/>
        <dbReference type="Rhea" id="RHEA-COMP:10271"/>
        <dbReference type="Rhea" id="RHEA-COMP:10272"/>
        <dbReference type="ChEBI" id="CHEBI:15378"/>
        <dbReference type="ChEBI" id="CHEBI:30011"/>
        <dbReference type="ChEBI" id="CHEBI:57856"/>
        <dbReference type="ChEBI" id="CHEBI:59789"/>
        <dbReference type="ChEBI" id="CHEBI:61891"/>
        <dbReference type="EC" id="2.1.1.297"/>
    </reaction>
</comment>
<keyword evidence="8" id="KW-1185">Reference proteome</keyword>
<dbReference type="InterPro" id="IPR025714">
    <property type="entry name" value="Methyltranfer_dom"/>
</dbReference>
<comment type="caution">
    <text evidence="7">The sequence shown here is derived from an EMBL/GenBank/DDBJ whole genome shotgun (WGS) entry which is preliminary data.</text>
</comment>
<dbReference type="PROSITE" id="PS00092">
    <property type="entry name" value="N6_MTASE"/>
    <property type="match status" value="1"/>
</dbReference>
<dbReference type="InterPro" id="IPR019874">
    <property type="entry name" value="RF_methyltr_PrmC"/>
</dbReference>
<dbReference type="GO" id="GO:0003676">
    <property type="term" value="F:nucleic acid binding"/>
    <property type="evidence" value="ECO:0007669"/>
    <property type="project" value="InterPro"/>
</dbReference>